<evidence type="ECO:0000313" key="4">
    <source>
        <dbReference type="EMBL" id="RSH78860.1"/>
    </source>
</evidence>
<keyword evidence="5" id="KW-1185">Reference proteome</keyword>
<proteinExistence type="predicted"/>
<dbReference type="PANTHER" id="PTHR12673">
    <property type="entry name" value="FACIOGENITAL DYSPLASIA PROTEIN"/>
    <property type="match status" value="1"/>
</dbReference>
<dbReference type="GO" id="GO:0005737">
    <property type="term" value="C:cytoplasm"/>
    <property type="evidence" value="ECO:0007669"/>
    <property type="project" value="TreeGrafter"/>
</dbReference>
<feature type="region of interest" description="Disordered" evidence="2">
    <location>
        <begin position="697"/>
        <end position="792"/>
    </location>
</feature>
<dbReference type="GO" id="GO:0005085">
    <property type="term" value="F:guanyl-nucleotide exchange factor activity"/>
    <property type="evidence" value="ECO:0007669"/>
    <property type="project" value="InterPro"/>
</dbReference>
<feature type="compositionally biased region" description="Polar residues" evidence="2">
    <location>
        <begin position="898"/>
        <end position="920"/>
    </location>
</feature>
<dbReference type="InterPro" id="IPR000219">
    <property type="entry name" value="DH_dom"/>
</dbReference>
<dbReference type="InterPro" id="IPR035899">
    <property type="entry name" value="DBL_dom_sf"/>
</dbReference>
<keyword evidence="1" id="KW-0175">Coiled coil</keyword>
<dbReference type="Gene3D" id="1.20.900.10">
    <property type="entry name" value="Dbl homology (DH) domain"/>
    <property type="match status" value="1"/>
</dbReference>
<sequence>MPPPIGSASPFRPRSRGSGRQSPSPPPPPLPPKSIDLNSSTASVERATGSKVIRRAFVCDVVVERDGEETTTLLSQLGRPLDPLTALPQPPQPPLTPSRKSQGDDDSYSGWSANKKDEMERRLQSLIEELVRTERSYVSRIKALKTSYADPLRHFAKQGYSVIIPAYEAKILFSNIDAVLPAAQTFLNDLEEMWASGQAENLVGDVCLRHLKTIKTLDPYRTYIGNQDEAQKTFQEMFKKVNTFVSFIESTKYQTTGIGNIGLRELLMEPVQRVPRYTLLWQSMAKCMSPLSDQRTKLLDATEIASRIARCEADEQTVRATVQYCLQRNVEGFPANLFSNNRNFVDSIDAEDVLGDAAPGSARHSRQGSMMNGKMSTPTLNLGGLGSPTADNGAVPALHCTLFLFDDKLLITKRVSSTVSGRKVTGLDDVRALVKSGGGVAVREKDGTRKEKLSFRGAVDIEDVVAMDMGNGDFQLFLDLNAKSDALADQVDKWSAARTLRQYSTIHPPHPIGFDPVTSRKDKLRFVHNIWAAQALRRTKLKPAEVKPVPRGVLACTDEIDLDKELLRVKAYWNLWDRAGWVGAQEKAKVVIQIAEDEDIPELPLPQESGPTLIIRLEPMPGAVCKLQAVTNTGTQVYRTASSLGEINKKIIEAINAGGLFKVKASHTRASSFGGGTPGSMISKRASRVFGSDGIARNLWGGSTSSTRGGYSGSDGFGSSSTKRSQSIKSRSSTLTRASTDMTSISSSGRSAPKSPKSPSGSSFSDSRSNSDSSIPMSPIKSPVKAEPDTETDNLDARLNLARYNSRSMVALTSTPSKPPTPVKTTTTPMVSRVAAMREQLERKMTEGGGGGGGIEETLSTLSSITDSGMSPVKGRALRGPVPTLASSVIQTEGGISRDSSMGSLHSPTRHGTLSRSGTLSPRGPRTPSKGMAARSGYVPPLPPPIPTAERSPVVATIPLAQPDAEASSSSDPTMDSEDYVDLTDLSTTGHEPVRYTLHDPPVGYLTSTALAVQASVSATREASPQRSVRALPPSPSPEPPAHRPIPSPQHSVNAVPARLLGLGAPPKQSPRGGRSTSNPPCDENSPTGGSPHKRQHAAADYLSPRKRSTSDSPMARQVSDGTATSEHQSRPTSVLGPASGGRRTSGISVAPRANRRSSAGAGVLSPSRHVSTASTMTVQSFVSTTDDHDIVMSDHAELPTAADSTRQRVADARKLARRIRIDTAALKKTYTVGIESRSPMMPRSPQTLNIQNVLSVSDDSPTAMAKADVEMEDLMLSILGTGDKLEQKLAAALADSERVRMLARTTAEAEAQSAAGVAMHEGQLARAKERETLLSEQLRRRDLEVEEIYNAFNAELDGMYNDMTLPQPDAALAAMRRDLQETKAKRNAYELENNRLRMQLEEERLKREQWHKMLHARGLLP</sequence>
<reference evidence="4 5" key="1">
    <citation type="submission" date="2018-11" db="EMBL/GenBank/DDBJ databases">
        <title>Genome sequence of Apiotrichum porosum DSM 27194.</title>
        <authorList>
            <person name="Aliyu H."/>
            <person name="Gorte O."/>
            <person name="Ochsenreither K."/>
        </authorList>
    </citation>
    <scope>NUCLEOTIDE SEQUENCE [LARGE SCALE GENOMIC DNA]</scope>
    <source>
        <strain evidence="4 5">DSM 27194</strain>
    </source>
</reference>
<comment type="caution">
    <text evidence="4">The sequence shown here is derived from an EMBL/GenBank/DDBJ whole genome shotgun (WGS) entry which is preliminary data.</text>
</comment>
<dbReference type="GeneID" id="39586324"/>
<feature type="compositionally biased region" description="Polar residues" evidence="2">
    <location>
        <begin position="1075"/>
        <end position="1089"/>
    </location>
</feature>
<dbReference type="STRING" id="105984.A0A427XJ11"/>
<evidence type="ECO:0000256" key="2">
    <source>
        <dbReference type="SAM" id="MobiDB-lite"/>
    </source>
</evidence>
<dbReference type="Pfam" id="PF00621">
    <property type="entry name" value="RhoGEF"/>
    <property type="match status" value="1"/>
</dbReference>
<feature type="compositionally biased region" description="Pro residues" evidence="2">
    <location>
        <begin position="1033"/>
        <end position="1048"/>
    </location>
</feature>
<feature type="coiled-coil region" evidence="1">
    <location>
        <begin position="1373"/>
        <end position="1409"/>
    </location>
</feature>
<feature type="region of interest" description="Disordered" evidence="2">
    <location>
        <begin position="1"/>
        <end position="47"/>
    </location>
</feature>
<feature type="compositionally biased region" description="Polar residues" evidence="2">
    <location>
        <begin position="1017"/>
        <end position="1027"/>
    </location>
</feature>
<dbReference type="SMART" id="SM00325">
    <property type="entry name" value="RhoGEF"/>
    <property type="match status" value="1"/>
</dbReference>
<feature type="compositionally biased region" description="Low complexity" evidence="2">
    <location>
        <begin position="1"/>
        <end position="22"/>
    </location>
</feature>
<dbReference type="SUPFAM" id="SSF48065">
    <property type="entry name" value="DBL homology domain (DH-domain)"/>
    <property type="match status" value="1"/>
</dbReference>
<name>A0A427XJ11_9TREE</name>
<dbReference type="EMBL" id="RSCE01000011">
    <property type="protein sequence ID" value="RSH78860.1"/>
    <property type="molecule type" value="Genomic_DNA"/>
</dbReference>
<dbReference type="PANTHER" id="PTHR12673:SF270">
    <property type="entry name" value="FYVE-TYPE DOMAIN-CONTAINING PROTEIN"/>
    <property type="match status" value="1"/>
</dbReference>
<evidence type="ECO:0000313" key="5">
    <source>
        <dbReference type="Proteomes" id="UP000279236"/>
    </source>
</evidence>
<feature type="region of interest" description="Disordered" evidence="2">
    <location>
        <begin position="77"/>
        <end position="115"/>
    </location>
</feature>
<dbReference type="Proteomes" id="UP000279236">
    <property type="component" value="Unassembled WGS sequence"/>
</dbReference>
<accession>A0A427XJ11</accession>
<protein>
    <recommendedName>
        <fullName evidence="3">DH domain-containing protein</fullName>
    </recommendedName>
</protein>
<feature type="region of interest" description="Disordered" evidence="2">
    <location>
        <begin position="894"/>
        <end position="936"/>
    </location>
</feature>
<evidence type="ECO:0000259" key="3">
    <source>
        <dbReference type="PROSITE" id="PS50010"/>
    </source>
</evidence>
<feature type="region of interest" description="Disordered" evidence="2">
    <location>
        <begin position="1017"/>
        <end position="1173"/>
    </location>
</feature>
<dbReference type="OrthoDB" id="660555at2759"/>
<gene>
    <name evidence="4" type="ORF">EHS24_001781</name>
</gene>
<feature type="domain" description="DH" evidence="3">
    <location>
        <begin position="122"/>
        <end position="315"/>
    </location>
</feature>
<dbReference type="RefSeq" id="XP_028474007.1">
    <property type="nucleotide sequence ID" value="XM_028617544.1"/>
</dbReference>
<feature type="region of interest" description="Disordered" evidence="2">
    <location>
        <begin position="808"/>
        <end position="827"/>
    </location>
</feature>
<feature type="compositionally biased region" description="Low complexity" evidence="2">
    <location>
        <begin position="717"/>
        <end position="734"/>
    </location>
</feature>
<organism evidence="4 5">
    <name type="scientific">Apiotrichum porosum</name>
    <dbReference type="NCBI Taxonomy" id="105984"/>
    <lineage>
        <taxon>Eukaryota</taxon>
        <taxon>Fungi</taxon>
        <taxon>Dikarya</taxon>
        <taxon>Basidiomycota</taxon>
        <taxon>Agaricomycotina</taxon>
        <taxon>Tremellomycetes</taxon>
        <taxon>Trichosporonales</taxon>
        <taxon>Trichosporonaceae</taxon>
        <taxon>Apiotrichum</taxon>
    </lineage>
</organism>
<evidence type="ECO:0000256" key="1">
    <source>
        <dbReference type="SAM" id="Coils"/>
    </source>
</evidence>
<feature type="compositionally biased region" description="Polar residues" evidence="2">
    <location>
        <begin position="1120"/>
        <end position="1133"/>
    </location>
</feature>
<feature type="compositionally biased region" description="Low complexity" evidence="2">
    <location>
        <begin position="744"/>
        <end position="779"/>
    </location>
</feature>
<feature type="compositionally biased region" description="Pro residues" evidence="2">
    <location>
        <begin position="23"/>
        <end position="32"/>
    </location>
</feature>
<dbReference type="PROSITE" id="PS50010">
    <property type="entry name" value="DH_2"/>
    <property type="match status" value="1"/>
</dbReference>
<dbReference type="InterPro" id="IPR051092">
    <property type="entry name" value="FYVE_RhoGEF_PH"/>
</dbReference>